<dbReference type="Gene3D" id="3.40.50.150">
    <property type="entry name" value="Vaccinia Virus protein VP39"/>
    <property type="match status" value="1"/>
</dbReference>
<feature type="binding site" evidence="4">
    <location>
        <position position="312"/>
    </location>
    <ligand>
        <name>S-adenosyl-L-methionine</name>
        <dbReference type="ChEBI" id="CHEBI:59789"/>
    </ligand>
</feature>
<keyword evidence="1 4" id="KW-0489">Methyltransferase</keyword>
<organism evidence="6 7">
    <name type="scientific">Candidatus Ruthenibacterium avium</name>
    <dbReference type="NCBI Taxonomy" id="2838751"/>
    <lineage>
        <taxon>Bacteria</taxon>
        <taxon>Bacillati</taxon>
        <taxon>Bacillota</taxon>
        <taxon>Clostridia</taxon>
        <taxon>Eubacteriales</taxon>
        <taxon>Oscillospiraceae</taxon>
        <taxon>Ruthenibacterium</taxon>
    </lineage>
</organism>
<dbReference type="InterPro" id="IPR030390">
    <property type="entry name" value="MeTrfase_TrmA_AS"/>
</dbReference>
<dbReference type="PROSITE" id="PS01230">
    <property type="entry name" value="TRMA_1"/>
    <property type="match status" value="1"/>
</dbReference>
<dbReference type="InterPro" id="IPR029063">
    <property type="entry name" value="SAM-dependent_MTases_sf"/>
</dbReference>
<comment type="caution">
    <text evidence="6">The sequence shown here is derived from an EMBL/GenBank/DDBJ whole genome shotgun (WGS) entry which is preliminary data.</text>
</comment>
<proteinExistence type="inferred from homology"/>
<dbReference type="InterPro" id="IPR010280">
    <property type="entry name" value="U5_MeTrfase_fam"/>
</dbReference>
<feature type="active site" description="Nucleophile" evidence="4">
    <location>
        <position position="339"/>
    </location>
</feature>
<sequence length="425" mass="47178">MKPSIPCPHAAQCGGCQLLALPYERQLEQKQANVVRLMPSGCEIHPILPSPDALGYRHKCQVAFRRQGKNEIVFGTYAPNSHRLVPFTKCLLHHPVADPIFRSIASLAKQFRIEPFDDRKGTGFLRHAMVRCGRQTGEILVVLVTARSMFPGSRNFVRRLLALHPEITTVVQNINPDFTSMVLGRQEKVLYGSGFIRDKLCGMTFQLSAASFFQVNPAQTERLYQAAIGFAGLTGKENVIDAYCGTGTIGLLAAPHAKRVLGFEQNCHAVQDAVRNAKRNRVSNISFVCADAGQKLVELAAQGKRADVVFTDPPRSGCSEHFLQALLEMQPEKIVYVSCNPETQARDIQMLAPLYRTQAVQPVDLFPQTEHCETVVLLSKLNTKQHIEVELNLDELDLTSAESKATYDEIKAYVLEKHGLKVSSL</sequence>
<dbReference type="Pfam" id="PF05958">
    <property type="entry name" value="tRNA_U5-meth_tr"/>
    <property type="match status" value="1"/>
</dbReference>
<dbReference type="SUPFAM" id="SSF53335">
    <property type="entry name" value="S-adenosyl-L-methionine-dependent methyltransferases"/>
    <property type="match status" value="1"/>
</dbReference>
<dbReference type="CDD" id="cd02440">
    <property type="entry name" value="AdoMet_MTases"/>
    <property type="match status" value="1"/>
</dbReference>
<keyword evidence="2 4" id="KW-0808">Transferase</keyword>
<dbReference type="GO" id="GO:0070041">
    <property type="term" value="F:rRNA (uridine-C5-)-methyltransferase activity"/>
    <property type="evidence" value="ECO:0007669"/>
    <property type="project" value="TreeGrafter"/>
</dbReference>
<feature type="non-terminal residue" evidence="6">
    <location>
        <position position="425"/>
    </location>
</feature>
<dbReference type="GO" id="GO:0070475">
    <property type="term" value="P:rRNA base methylation"/>
    <property type="evidence" value="ECO:0007669"/>
    <property type="project" value="TreeGrafter"/>
</dbReference>
<evidence type="ECO:0000256" key="5">
    <source>
        <dbReference type="PROSITE-ProRule" id="PRU10015"/>
    </source>
</evidence>
<gene>
    <name evidence="6" type="primary">rlmD</name>
    <name evidence="6" type="ORF">H9943_00105</name>
</gene>
<evidence type="ECO:0000313" key="7">
    <source>
        <dbReference type="Proteomes" id="UP000824209"/>
    </source>
</evidence>
<evidence type="ECO:0000256" key="1">
    <source>
        <dbReference type="ARBA" id="ARBA00022603"/>
    </source>
</evidence>
<evidence type="ECO:0000256" key="3">
    <source>
        <dbReference type="ARBA" id="ARBA00022691"/>
    </source>
</evidence>
<name>A0A9D2M0A7_9FIRM</name>
<comment type="similarity">
    <text evidence="4">Belongs to the class I-like SAM-binding methyltransferase superfamily. RNA M5U methyltransferase family.</text>
</comment>
<dbReference type="AlphaFoldDB" id="A0A9D2M0A7"/>
<evidence type="ECO:0000256" key="2">
    <source>
        <dbReference type="ARBA" id="ARBA00022679"/>
    </source>
</evidence>
<dbReference type="PANTHER" id="PTHR11061">
    <property type="entry name" value="RNA M5U METHYLTRANSFERASE"/>
    <property type="match status" value="1"/>
</dbReference>
<evidence type="ECO:0000256" key="4">
    <source>
        <dbReference type="PROSITE-ProRule" id="PRU01024"/>
    </source>
</evidence>
<reference evidence="6" key="2">
    <citation type="submission" date="2021-04" db="EMBL/GenBank/DDBJ databases">
        <authorList>
            <person name="Gilroy R."/>
        </authorList>
    </citation>
    <scope>NUCLEOTIDE SEQUENCE</scope>
    <source>
        <strain evidence="6">ChiBcec8-14828</strain>
    </source>
</reference>
<dbReference type="FunFam" id="2.40.50.1070:FF:000003">
    <property type="entry name" value="23S rRNA (Uracil-5-)-methyltransferase RumA"/>
    <property type="match status" value="1"/>
</dbReference>
<dbReference type="NCBIfam" id="TIGR00479">
    <property type="entry name" value="rumA"/>
    <property type="match status" value="1"/>
</dbReference>
<dbReference type="PANTHER" id="PTHR11061:SF30">
    <property type="entry name" value="TRNA (URACIL(54)-C(5))-METHYLTRANSFERASE"/>
    <property type="match status" value="1"/>
</dbReference>
<accession>A0A9D2M0A7</accession>
<dbReference type="Gene3D" id="2.40.50.1070">
    <property type="match status" value="1"/>
</dbReference>
<reference evidence="6" key="1">
    <citation type="journal article" date="2021" name="PeerJ">
        <title>Extensive microbial diversity within the chicken gut microbiome revealed by metagenomics and culture.</title>
        <authorList>
            <person name="Gilroy R."/>
            <person name="Ravi A."/>
            <person name="Getino M."/>
            <person name="Pursley I."/>
            <person name="Horton D.L."/>
            <person name="Alikhan N.F."/>
            <person name="Baker D."/>
            <person name="Gharbi K."/>
            <person name="Hall N."/>
            <person name="Watson M."/>
            <person name="Adriaenssens E.M."/>
            <person name="Foster-Nyarko E."/>
            <person name="Jarju S."/>
            <person name="Secka A."/>
            <person name="Antonio M."/>
            <person name="Oren A."/>
            <person name="Chaudhuri R.R."/>
            <person name="La Ragione R."/>
            <person name="Hildebrand F."/>
            <person name="Pallen M.J."/>
        </authorList>
    </citation>
    <scope>NUCLEOTIDE SEQUENCE</scope>
    <source>
        <strain evidence="6">ChiBcec8-14828</strain>
    </source>
</reference>
<dbReference type="EMBL" id="DWYA01000001">
    <property type="protein sequence ID" value="HJB38782.1"/>
    <property type="molecule type" value="Genomic_DNA"/>
</dbReference>
<dbReference type="Proteomes" id="UP000824209">
    <property type="component" value="Unassembled WGS sequence"/>
</dbReference>
<keyword evidence="3 4" id="KW-0949">S-adenosyl-L-methionine</keyword>
<protein>
    <submittedName>
        <fullName evidence="6">23S rRNA (Uracil(1939)-C(5))-methyltransferase RlmD</fullName>
        <ecNumber evidence="6">2.1.1.190</ecNumber>
    </submittedName>
</protein>
<feature type="active site" evidence="5">
    <location>
        <position position="339"/>
    </location>
</feature>
<dbReference type="EC" id="2.1.1.190" evidence="6"/>
<feature type="binding site" evidence="4">
    <location>
        <position position="214"/>
    </location>
    <ligand>
        <name>S-adenosyl-L-methionine</name>
        <dbReference type="ChEBI" id="CHEBI:59789"/>
    </ligand>
</feature>
<feature type="binding site" evidence="4">
    <location>
        <position position="264"/>
    </location>
    <ligand>
        <name>S-adenosyl-L-methionine</name>
        <dbReference type="ChEBI" id="CHEBI:59789"/>
    </ligand>
</feature>
<evidence type="ECO:0000313" key="6">
    <source>
        <dbReference type="EMBL" id="HJB38782.1"/>
    </source>
</evidence>
<dbReference type="FunFam" id="3.40.50.150:FF:000009">
    <property type="entry name" value="23S rRNA (Uracil(1939)-C(5))-methyltransferase RlmD"/>
    <property type="match status" value="1"/>
</dbReference>
<feature type="binding site" evidence="4">
    <location>
        <position position="243"/>
    </location>
    <ligand>
        <name>S-adenosyl-L-methionine</name>
        <dbReference type="ChEBI" id="CHEBI:59789"/>
    </ligand>
</feature>
<dbReference type="PROSITE" id="PS51687">
    <property type="entry name" value="SAM_MT_RNA_M5U"/>
    <property type="match status" value="1"/>
</dbReference>